<dbReference type="AlphaFoldDB" id="A0A1B6CKU5"/>
<gene>
    <name evidence="2" type="ORF">g.3826</name>
</gene>
<proteinExistence type="predicted"/>
<accession>A0A1B6CKU5</accession>
<feature type="domain" description="PiggyBac transposable element-derived protein" evidence="1">
    <location>
        <begin position="10"/>
        <end position="123"/>
    </location>
</feature>
<dbReference type="EMBL" id="GEDC01023191">
    <property type="protein sequence ID" value="JAS14107.1"/>
    <property type="molecule type" value="Transcribed_RNA"/>
</dbReference>
<organism evidence="2">
    <name type="scientific">Clastoptera arizonana</name>
    <name type="common">Arizona spittle bug</name>
    <dbReference type="NCBI Taxonomy" id="38151"/>
    <lineage>
        <taxon>Eukaryota</taxon>
        <taxon>Metazoa</taxon>
        <taxon>Ecdysozoa</taxon>
        <taxon>Arthropoda</taxon>
        <taxon>Hexapoda</taxon>
        <taxon>Insecta</taxon>
        <taxon>Pterygota</taxon>
        <taxon>Neoptera</taxon>
        <taxon>Paraneoptera</taxon>
        <taxon>Hemiptera</taxon>
        <taxon>Auchenorrhyncha</taxon>
        <taxon>Cercopoidea</taxon>
        <taxon>Clastopteridae</taxon>
        <taxon>Clastoptera</taxon>
    </lineage>
</organism>
<evidence type="ECO:0000259" key="1">
    <source>
        <dbReference type="Pfam" id="PF13843"/>
    </source>
</evidence>
<reference evidence="2" key="1">
    <citation type="submission" date="2015-12" db="EMBL/GenBank/DDBJ databases">
        <title>De novo transcriptome assembly of four potential Pierce s Disease insect vectors from Arizona vineyards.</title>
        <authorList>
            <person name="Tassone E.E."/>
        </authorList>
    </citation>
    <scope>NUCLEOTIDE SEQUENCE</scope>
</reference>
<protein>
    <recommendedName>
        <fullName evidence="1">PiggyBac transposable element-derived protein domain-containing protein</fullName>
    </recommendedName>
</protein>
<evidence type="ECO:0000313" key="2">
    <source>
        <dbReference type="EMBL" id="JAS14107.1"/>
    </source>
</evidence>
<feature type="non-terminal residue" evidence="2">
    <location>
        <position position="1"/>
    </location>
</feature>
<name>A0A1B6CKU5_9HEMI</name>
<sequence length="129" mass="14959">LYSVKEPGGLIVKCLVFMGAGDDLSGKRHFIKVVLKLMERMLNSGHSLYMDNWYNSFHLATQLLKSNTYYTCSHCCTLVANRRLNPKLVKNARLSKGNSFAQYSDWVMIDKWKYNKEVMYVSSEFKNDD</sequence>
<dbReference type="InterPro" id="IPR029526">
    <property type="entry name" value="PGBD"/>
</dbReference>
<dbReference type="Pfam" id="PF13843">
    <property type="entry name" value="DDE_Tnp_1_7"/>
    <property type="match status" value="1"/>
</dbReference>